<gene>
    <name evidence="3" type="ORF">PPERSA_06813</name>
</gene>
<proteinExistence type="predicted"/>
<name>A0A0V0QSK2_PSEPJ</name>
<feature type="coiled-coil region" evidence="1">
    <location>
        <begin position="38"/>
        <end position="135"/>
    </location>
</feature>
<reference evidence="3 4" key="1">
    <citation type="journal article" date="2015" name="Sci. Rep.">
        <title>Genome of the facultative scuticociliatosis pathogen Pseudocohnilembus persalinus provides insight into its virulence through horizontal gene transfer.</title>
        <authorList>
            <person name="Xiong J."/>
            <person name="Wang G."/>
            <person name="Cheng J."/>
            <person name="Tian M."/>
            <person name="Pan X."/>
            <person name="Warren A."/>
            <person name="Jiang C."/>
            <person name="Yuan D."/>
            <person name="Miao W."/>
        </authorList>
    </citation>
    <scope>NUCLEOTIDE SEQUENCE [LARGE SCALE GENOMIC DNA]</scope>
    <source>
        <strain evidence="3">36N120E</strain>
    </source>
</reference>
<feature type="compositionally biased region" description="Polar residues" evidence="2">
    <location>
        <begin position="246"/>
        <end position="264"/>
    </location>
</feature>
<keyword evidence="4" id="KW-1185">Reference proteome</keyword>
<accession>A0A0V0QSK2</accession>
<dbReference type="InParanoid" id="A0A0V0QSK2"/>
<evidence type="ECO:0000256" key="1">
    <source>
        <dbReference type="SAM" id="Coils"/>
    </source>
</evidence>
<feature type="coiled-coil region" evidence="1">
    <location>
        <begin position="165"/>
        <end position="195"/>
    </location>
</feature>
<dbReference type="Proteomes" id="UP000054937">
    <property type="component" value="Unassembled WGS sequence"/>
</dbReference>
<feature type="region of interest" description="Disordered" evidence="2">
    <location>
        <begin position="234"/>
        <end position="264"/>
    </location>
</feature>
<evidence type="ECO:0000313" key="3">
    <source>
        <dbReference type="EMBL" id="KRX05179.1"/>
    </source>
</evidence>
<dbReference type="AlphaFoldDB" id="A0A0V0QSK2"/>
<keyword evidence="1" id="KW-0175">Coiled coil</keyword>
<dbReference type="EMBL" id="LDAU01000110">
    <property type="protein sequence ID" value="KRX05179.1"/>
    <property type="molecule type" value="Genomic_DNA"/>
</dbReference>
<protein>
    <submittedName>
        <fullName evidence="3">Uncharacterized protein</fullName>
    </submittedName>
</protein>
<evidence type="ECO:0000313" key="4">
    <source>
        <dbReference type="Proteomes" id="UP000054937"/>
    </source>
</evidence>
<evidence type="ECO:0000256" key="2">
    <source>
        <dbReference type="SAM" id="MobiDB-lite"/>
    </source>
</evidence>
<comment type="caution">
    <text evidence="3">The sequence shown here is derived from an EMBL/GenBank/DDBJ whole genome shotgun (WGS) entry which is preliminary data.</text>
</comment>
<organism evidence="3 4">
    <name type="scientific">Pseudocohnilembus persalinus</name>
    <name type="common">Ciliate</name>
    <dbReference type="NCBI Taxonomy" id="266149"/>
    <lineage>
        <taxon>Eukaryota</taxon>
        <taxon>Sar</taxon>
        <taxon>Alveolata</taxon>
        <taxon>Ciliophora</taxon>
        <taxon>Intramacronucleata</taxon>
        <taxon>Oligohymenophorea</taxon>
        <taxon>Scuticociliatia</taxon>
        <taxon>Philasterida</taxon>
        <taxon>Pseudocohnilembidae</taxon>
        <taxon>Pseudocohnilembus</taxon>
    </lineage>
</organism>
<sequence length="264" mass="31255">MEKEKTDHRLDLALKEHELHMKQDQEVFQIIQLEQAAYDEFDNLKKEEKQEIKNQKKMESKQIQEQIMQQQDLLQDLQQELHKLTSQLNGVQNVNELIPQLEDLQQTNKYCIEQKDSLVKEKEQMRQLIIEEEQELYKVKCEALNIPENDQLIQNYQETTLIDTFKKKQKLIQETKELKEKLNSKNLELKNTNDVSIQLINGITGLMNGLEQNQINEEQIEDILLNKYKEHDQPEDSFQGLKDIEQPQSDSSYDFGNSQVEIIA</sequence>